<proteinExistence type="predicted"/>
<dbReference type="AlphaFoldDB" id="A0A9D1EIE9"/>
<feature type="transmembrane region" description="Helical" evidence="1">
    <location>
        <begin position="194"/>
        <end position="221"/>
    </location>
</feature>
<feature type="transmembrane region" description="Helical" evidence="1">
    <location>
        <begin position="134"/>
        <end position="155"/>
    </location>
</feature>
<dbReference type="PANTHER" id="PTHR41282:SF1">
    <property type="entry name" value="CONSERVED TRANSMEMBRANE PROTEIN-RELATED"/>
    <property type="match status" value="1"/>
</dbReference>
<evidence type="ECO:0000313" key="3">
    <source>
        <dbReference type="Proteomes" id="UP000886841"/>
    </source>
</evidence>
<keyword evidence="1" id="KW-0472">Membrane</keyword>
<dbReference type="Proteomes" id="UP000886841">
    <property type="component" value="Unassembled WGS sequence"/>
</dbReference>
<comment type="caution">
    <text evidence="2">The sequence shown here is derived from an EMBL/GenBank/DDBJ whole genome shotgun (WGS) entry which is preliminary data.</text>
</comment>
<protein>
    <submittedName>
        <fullName evidence="2">Bax inhibitor-1/YccA family protein</fullName>
    </submittedName>
</protein>
<feature type="transmembrane region" description="Helical" evidence="1">
    <location>
        <begin position="43"/>
        <end position="64"/>
    </location>
</feature>
<sequence>MNQTAAVHKNSVMMNPMIRRLSRVEERDEDNCASYGGIAVKTIIFMLAAVAGFAAYFVLHGMLAGSPTMEVQGYTFYQTEGIICAAALVLSFLAPFIALIIRPLIPLFGIIYCAGLGYSITLLGSVLGADYAELVFLALGLTILLVAVMVILYTTGIVKVTKHFRTVMLTLFLTAIISGIVGFLLSFIPGVSHIVAFFGEAPIFGIVLGVVYIIIACMFLLVDFDTIQRTVENKLPKKYEWAAAFGLAYTVIYLFLKIFNLICKLTQNNKNS</sequence>
<keyword evidence="1" id="KW-1133">Transmembrane helix</keyword>
<dbReference type="PANTHER" id="PTHR41282">
    <property type="entry name" value="CONSERVED TRANSMEMBRANE PROTEIN-RELATED"/>
    <property type="match status" value="1"/>
</dbReference>
<evidence type="ECO:0000256" key="1">
    <source>
        <dbReference type="SAM" id="Phobius"/>
    </source>
</evidence>
<organism evidence="2 3">
    <name type="scientific">Candidatus Egerieimonas intestinavium</name>
    <dbReference type="NCBI Taxonomy" id="2840777"/>
    <lineage>
        <taxon>Bacteria</taxon>
        <taxon>Bacillati</taxon>
        <taxon>Bacillota</taxon>
        <taxon>Clostridia</taxon>
        <taxon>Lachnospirales</taxon>
        <taxon>Lachnospiraceae</taxon>
        <taxon>Lachnospiraceae incertae sedis</taxon>
        <taxon>Candidatus Egerieimonas</taxon>
    </lineage>
</organism>
<dbReference type="EMBL" id="DVHU01000016">
    <property type="protein sequence ID" value="HIR92144.1"/>
    <property type="molecule type" value="Genomic_DNA"/>
</dbReference>
<accession>A0A9D1EIE9</accession>
<feature type="transmembrane region" description="Helical" evidence="1">
    <location>
        <begin position="241"/>
        <end position="262"/>
    </location>
</feature>
<reference evidence="2" key="1">
    <citation type="submission" date="2020-10" db="EMBL/GenBank/DDBJ databases">
        <authorList>
            <person name="Gilroy R."/>
        </authorList>
    </citation>
    <scope>NUCLEOTIDE SEQUENCE</scope>
    <source>
        <strain evidence="2">ChiSxjej1B13-7041</strain>
    </source>
</reference>
<feature type="transmembrane region" description="Helical" evidence="1">
    <location>
        <begin position="107"/>
        <end position="128"/>
    </location>
</feature>
<feature type="transmembrane region" description="Helical" evidence="1">
    <location>
        <begin position="76"/>
        <end position="100"/>
    </location>
</feature>
<dbReference type="InterPro" id="IPR010539">
    <property type="entry name" value="BaxI_1-like"/>
</dbReference>
<gene>
    <name evidence="2" type="ORF">IAB98_01820</name>
</gene>
<dbReference type="Pfam" id="PF12811">
    <property type="entry name" value="BaxI_1"/>
    <property type="match status" value="1"/>
</dbReference>
<evidence type="ECO:0000313" key="2">
    <source>
        <dbReference type="EMBL" id="HIR92144.1"/>
    </source>
</evidence>
<feature type="transmembrane region" description="Helical" evidence="1">
    <location>
        <begin position="167"/>
        <end position="188"/>
    </location>
</feature>
<name>A0A9D1EIE9_9FIRM</name>
<keyword evidence="1" id="KW-0812">Transmembrane</keyword>
<reference evidence="2" key="2">
    <citation type="journal article" date="2021" name="PeerJ">
        <title>Extensive microbial diversity within the chicken gut microbiome revealed by metagenomics and culture.</title>
        <authorList>
            <person name="Gilroy R."/>
            <person name="Ravi A."/>
            <person name="Getino M."/>
            <person name="Pursley I."/>
            <person name="Horton D.L."/>
            <person name="Alikhan N.F."/>
            <person name="Baker D."/>
            <person name="Gharbi K."/>
            <person name="Hall N."/>
            <person name="Watson M."/>
            <person name="Adriaenssens E.M."/>
            <person name="Foster-Nyarko E."/>
            <person name="Jarju S."/>
            <person name="Secka A."/>
            <person name="Antonio M."/>
            <person name="Oren A."/>
            <person name="Chaudhuri R.R."/>
            <person name="La Ragione R."/>
            <person name="Hildebrand F."/>
            <person name="Pallen M.J."/>
        </authorList>
    </citation>
    <scope>NUCLEOTIDE SEQUENCE</scope>
    <source>
        <strain evidence="2">ChiSxjej1B13-7041</strain>
    </source>
</reference>